<evidence type="ECO:0000313" key="7">
    <source>
        <dbReference type="EMBL" id="MFD1847476.1"/>
    </source>
</evidence>
<feature type="domain" description="Tn3 transposase DDE" evidence="5">
    <location>
        <begin position="570"/>
        <end position="956"/>
    </location>
</feature>
<sequence length="988" mass="110389">MDGGFSDELLADWTLVEVDRRLLGQKTGAQGLGFVMLLKFFELEARFARDAADFPAGSVSYVADQLCTTASALDAYDFSGRTSKRHRVQIREAFGFREFSLADEAVLANWLAQDVCPREVRDGALAEALAVRCRQLKIEPPARISRIVGAARSAFDQEFCAGVVARLGPAGAARLEAVVADGTAGSFLAALKADPGPAGLESLLSEVEKLSAAQALDLPPDLFAGVSEKVVNAWRARAARMYPSDFWDTPRPVRLTLLAALCHQRTVEITDSLVDLLLVLVLKINTSAVKKVEKELTDDLQRVRGKTELLFRLAATAVEHPDETVRDALFPVVSEKTLQQLVKEAKANESVFQGKVRTVLRGSYSNHYRRMLPALLSVLQFRCHNTAFRPIMAAIALLKQYAEVRSKAQYFSIDEQIPLVGVVPKAWAGAVTDENGRVERIPYELCLLVSLRDALRRREVFVTGARKWRDPEEDLPKDFDASRELHYEALRQPLDPSAFIHDLQSRMTRALESLDNALLGDTAGRVKITKRKGAPWIMVPKLEKQVEPANLGKLKDELIRRRGTLDLLEVFKEADFLTGCTEEFTFISSRQNLDQDTLRRRLLMCLFGLGTNMGIKAIASAGGHTETERELRHVRRTFITKDSLRQAIVKVVNATFEARNPAWWGTGNACASDSKKFGSWESNLMTEWHNRYGGPGVMIYWHVEEKSTCIYSQLKNCSSSEVAAMIEGVLRHDTTAEIEANYVDTHGASIVGFAFTELLGFKLLPRLKNIGSIRLYRAGNEEAYGEITPVLSRPINWEIIAQQYDQMIKYATALKLGTAESETILRRFTRGGPKHPTYQALEELGRAVRTIFAADYLANEDLRREINSGLQVVENWNSGNDVVFYGKNRDLTGPDKETTEVSMLALHLLQSSLVLINTLMLQEVLEDPAFHDMLTAEDWRGLTPLFWAHINPYGRFTLDMNTRLGLGRQQYSVSTPEPAPSRKEKVLA</sequence>
<proteinExistence type="inferred from homology"/>
<dbReference type="Pfam" id="PF01526">
    <property type="entry name" value="DDE_Tnp_Tn3"/>
    <property type="match status" value="1"/>
</dbReference>
<feature type="domain" description="DUF4158" evidence="6">
    <location>
        <begin position="6"/>
        <end position="142"/>
    </location>
</feature>
<evidence type="ECO:0000259" key="6">
    <source>
        <dbReference type="Pfam" id="PF13700"/>
    </source>
</evidence>
<evidence type="ECO:0000256" key="4">
    <source>
        <dbReference type="ARBA" id="ARBA00023172"/>
    </source>
</evidence>
<dbReference type="RefSeq" id="WP_343881136.1">
    <property type="nucleotide sequence ID" value="NZ_BAAAIJ010000054.1"/>
</dbReference>
<evidence type="ECO:0000313" key="8">
    <source>
        <dbReference type="Proteomes" id="UP001597307"/>
    </source>
</evidence>
<keyword evidence="4" id="KW-0233">DNA recombination</keyword>
<comment type="caution">
    <text evidence="7">The sequence shown here is derived from an EMBL/GenBank/DDBJ whole genome shotgun (WGS) entry which is preliminary data.</text>
</comment>
<evidence type="ECO:0000259" key="5">
    <source>
        <dbReference type="Pfam" id="PF01526"/>
    </source>
</evidence>
<dbReference type="Pfam" id="PF13700">
    <property type="entry name" value="DUF4158"/>
    <property type="match status" value="1"/>
</dbReference>
<protein>
    <submittedName>
        <fullName evidence="7">Tn3 family transposase</fullName>
    </submittedName>
</protein>
<comment type="similarity">
    <text evidence="1">Belongs to the transposase 7 family.</text>
</comment>
<dbReference type="NCBIfam" id="NF033527">
    <property type="entry name" value="transpos_Tn3"/>
    <property type="match status" value="1"/>
</dbReference>
<evidence type="ECO:0000256" key="2">
    <source>
        <dbReference type="ARBA" id="ARBA00022578"/>
    </source>
</evidence>
<keyword evidence="2" id="KW-0815">Transposition</keyword>
<evidence type="ECO:0000256" key="3">
    <source>
        <dbReference type="ARBA" id="ARBA00023125"/>
    </source>
</evidence>
<accession>A0ABW4Q9S3</accession>
<name>A0ABW4Q9S3_9MICC</name>
<keyword evidence="8" id="KW-1185">Reference proteome</keyword>
<keyword evidence="3" id="KW-0238">DNA-binding</keyword>
<dbReference type="InterPro" id="IPR025296">
    <property type="entry name" value="DUF4158"/>
</dbReference>
<gene>
    <name evidence="7" type="ORF">ACFSFX_12830</name>
</gene>
<dbReference type="EMBL" id="JBHUGA010000054">
    <property type="protein sequence ID" value="MFD1847476.1"/>
    <property type="molecule type" value="Genomic_DNA"/>
</dbReference>
<dbReference type="InterPro" id="IPR047653">
    <property type="entry name" value="Tn3-like_transpos"/>
</dbReference>
<dbReference type="Proteomes" id="UP001597307">
    <property type="component" value="Unassembled WGS sequence"/>
</dbReference>
<dbReference type="InterPro" id="IPR002513">
    <property type="entry name" value="Tn3_Tnp_DDE_dom"/>
</dbReference>
<evidence type="ECO:0000256" key="1">
    <source>
        <dbReference type="ARBA" id="ARBA00009402"/>
    </source>
</evidence>
<reference evidence="8" key="1">
    <citation type="journal article" date="2019" name="Int. J. Syst. Evol. Microbiol.">
        <title>The Global Catalogue of Microorganisms (GCM) 10K type strain sequencing project: providing services to taxonomists for standard genome sequencing and annotation.</title>
        <authorList>
            <consortium name="The Broad Institute Genomics Platform"/>
            <consortium name="The Broad Institute Genome Sequencing Center for Infectious Disease"/>
            <person name="Wu L."/>
            <person name="Ma J."/>
        </authorList>
    </citation>
    <scope>NUCLEOTIDE SEQUENCE [LARGE SCALE GENOMIC DNA]</scope>
    <source>
        <strain evidence="8">JCM 11496</strain>
    </source>
</reference>
<organism evidence="7 8">
    <name type="scientific">Arthrobacter flavus</name>
    <dbReference type="NCBI Taxonomy" id="95172"/>
    <lineage>
        <taxon>Bacteria</taxon>
        <taxon>Bacillati</taxon>
        <taxon>Actinomycetota</taxon>
        <taxon>Actinomycetes</taxon>
        <taxon>Micrococcales</taxon>
        <taxon>Micrococcaceae</taxon>
        <taxon>Arthrobacter</taxon>
    </lineage>
</organism>